<sequence>MGKAIFSHYDAGKIEFQNSTVSQTLAYEFESVAVVTGTQGGAVVEIFSGQGKDPVAKWKLSGGPSAIHKEYNKEVKGFVYCMEGSSQTVKMQLPENGKMSLGLLQRFLVLQVNIPQSKDFSIELAITDSEHLKRRLHLSTVHKELSATLLHAKIPFVGLKRNIWSTLCIDLVSFTGELFKGFLTLDVITLFATCKVRRIFTMKTEPTGMSHDDMLLSGAGLVDLIPRSCQFPPDVSHVTQVLNMENMQKADMRAGLLSSDCGRSTSYRRTKPQGVLHTLSGSRVPGPPPLPGRKSTAASDRTDKSVHFILNTASSSMNPSVTAESQSIANLSENLSHGEPSHILLEGTPGTLQQPHLAEDSLFDKLRSKKLRVYGAARERLASSAPSDVVPVGNRKRSQTREKCTPPSSRQESKQQPFTLTERTQHLTADERSCSPVSESSGTSPTTAVSLSGSNWPGLSCDLQVRSSWESNEGSEPQLTLQEEVFTFLSQPHSPKRGQSQGDQEKMEMGNYQVHAKSERRYEAQPEDDFIGSESDEDKGYTTFQHQRTSADSNPATHRSPIPSVDITQLEVHPDSHEQTAPKDLSPATTSLQSPSSGRVEPAGIVPTRCRSPSATSSRQEHKSGRRGLQVVNQVVKRNSSVSLSRRLLQEVKLDDCTQHKEEETNPLKPVDSSGYYSRLVSGLQMHGNDDEELQMLASLKREQEEDECRASGLSASQIHQCNVSISMSSDDTSTWTHVSMAGLRLHPGIIASVIFVSAAAIVAAVLIIRKYCFPVKSGAANVVGPKICFEGKTYVFNMAEPELTEDEMKLITLHWNSTLLVSQQHYESRVEQRGTRTEHRGGKCTLITSVKRRDSWVFAGRTGTGNRSIYEKRDQQRFASQNETHLIGSASVMQTQDTEHQDRYSELQGPPLQIGEESNSLIRSKKPLNSLMVSKSHQELHKELRMTHKRRVSQEGKSELLRALEKRKWEQRMKADKDREVAEKNRSPLYQELLKRHQRLEKVCVGHALFLSQFAKHPD</sequence>
<reference evidence="5 6" key="1">
    <citation type="submission" date="2019-01" db="EMBL/GenBank/DDBJ databases">
        <title>Genome Assembly of Collichthys lucidus.</title>
        <authorList>
            <person name="Cai M."/>
            <person name="Xiao S."/>
        </authorList>
    </citation>
    <scope>NUCLEOTIDE SEQUENCE [LARGE SCALE GENOMIC DNA]</scope>
    <source>
        <strain evidence="5">JT15FE1705JMU</strain>
        <tissue evidence="5">Muscle</tissue>
    </source>
</reference>
<evidence type="ECO:0000313" key="5">
    <source>
        <dbReference type="EMBL" id="TKS71339.1"/>
    </source>
</evidence>
<protein>
    <recommendedName>
        <fullName evidence="4">CFA20 domain-containing protein</fullName>
    </recommendedName>
</protein>
<feature type="domain" description="CFA20" evidence="4">
    <location>
        <begin position="42"/>
        <end position="203"/>
    </location>
</feature>
<evidence type="ECO:0000256" key="1">
    <source>
        <dbReference type="ARBA" id="ARBA00023054"/>
    </source>
</evidence>
<feature type="transmembrane region" description="Helical" evidence="3">
    <location>
        <begin position="750"/>
        <end position="769"/>
    </location>
</feature>
<keyword evidence="3" id="KW-0812">Transmembrane</keyword>
<dbReference type="InterPro" id="IPR040441">
    <property type="entry name" value="CFA20/CFAP20DC"/>
</dbReference>
<dbReference type="InterPro" id="IPR007714">
    <property type="entry name" value="CFA20_dom"/>
</dbReference>
<feature type="region of interest" description="Disordered" evidence="2">
    <location>
        <begin position="380"/>
        <end position="455"/>
    </location>
</feature>
<feature type="compositionally biased region" description="Polar residues" evidence="2">
    <location>
        <begin position="435"/>
        <end position="455"/>
    </location>
</feature>
<keyword evidence="6" id="KW-1185">Reference proteome</keyword>
<dbReference type="Proteomes" id="UP000298787">
    <property type="component" value="Chromosome 5"/>
</dbReference>
<name>A0A4U5UAJ6_COLLU</name>
<feature type="region of interest" description="Disordered" evidence="2">
    <location>
        <begin position="277"/>
        <end position="300"/>
    </location>
</feature>
<feature type="compositionally biased region" description="Polar residues" evidence="2">
    <location>
        <begin position="406"/>
        <end position="422"/>
    </location>
</feature>
<feature type="compositionally biased region" description="Basic and acidic residues" evidence="2">
    <location>
        <begin position="423"/>
        <end position="433"/>
    </location>
</feature>
<feature type="compositionally biased region" description="Polar residues" evidence="2">
    <location>
        <begin position="542"/>
        <end position="557"/>
    </location>
</feature>
<dbReference type="STRING" id="240159.A0A4U5UAJ6"/>
<feature type="region of interest" description="Disordered" evidence="2">
    <location>
        <begin position="513"/>
        <end position="562"/>
    </location>
</feature>
<organism evidence="5 6">
    <name type="scientific">Collichthys lucidus</name>
    <name type="common">Big head croaker</name>
    <name type="synonym">Sciaena lucida</name>
    <dbReference type="NCBI Taxonomy" id="240159"/>
    <lineage>
        <taxon>Eukaryota</taxon>
        <taxon>Metazoa</taxon>
        <taxon>Chordata</taxon>
        <taxon>Craniata</taxon>
        <taxon>Vertebrata</taxon>
        <taxon>Euteleostomi</taxon>
        <taxon>Actinopterygii</taxon>
        <taxon>Neopterygii</taxon>
        <taxon>Teleostei</taxon>
        <taxon>Neoteleostei</taxon>
        <taxon>Acanthomorphata</taxon>
        <taxon>Eupercaria</taxon>
        <taxon>Sciaenidae</taxon>
        <taxon>Collichthys</taxon>
    </lineage>
</organism>
<feature type="compositionally biased region" description="Acidic residues" evidence="2">
    <location>
        <begin position="525"/>
        <end position="537"/>
    </location>
</feature>
<evidence type="ECO:0000313" key="6">
    <source>
        <dbReference type="Proteomes" id="UP000298787"/>
    </source>
</evidence>
<dbReference type="InterPro" id="IPR009533">
    <property type="entry name" value="FAM107"/>
</dbReference>
<dbReference type="EMBL" id="CM014082">
    <property type="protein sequence ID" value="TKS71339.1"/>
    <property type="molecule type" value="Genomic_DNA"/>
</dbReference>
<proteinExistence type="predicted"/>
<dbReference type="Pfam" id="PF05018">
    <property type="entry name" value="CFA20_dom"/>
    <property type="match status" value="1"/>
</dbReference>
<dbReference type="Pfam" id="PF06625">
    <property type="entry name" value="DUF1151"/>
    <property type="match status" value="1"/>
</dbReference>
<evidence type="ECO:0000259" key="4">
    <source>
        <dbReference type="Pfam" id="PF05018"/>
    </source>
</evidence>
<evidence type="ECO:0000256" key="2">
    <source>
        <dbReference type="SAM" id="MobiDB-lite"/>
    </source>
</evidence>
<dbReference type="AlphaFoldDB" id="A0A4U5UAJ6"/>
<accession>A0A4U5UAJ6</accession>
<dbReference type="PANTHER" id="PTHR12458">
    <property type="entry name" value="ORF PROTEIN"/>
    <property type="match status" value="1"/>
</dbReference>
<keyword evidence="3" id="KW-1133">Transmembrane helix</keyword>
<feature type="region of interest" description="Disordered" evidence="2">
    <location>
        <begin position="574"/>
        <end position="630"/>
    </location>
</feature>
<evidence type="ECO:0000256" key="3">
    <source>
        <dbReference type="SAM" id="Phobius"/>
    </source>
</evidence>
<gene>
    <name evidence="5" type="ORF">D9C73_005210</name>
</gene>
<keyword evidence="3" id="KW-0472">Membrane</keyword>
<feature type="compositionally biased region" description="Polar residues" evidence="2">
    <location>
        <begin position="587"/>
        <end position="597"/>
    </location>
</feature>
<keyword evidence="1" id="KW-0175">Coiled coil</keyword>